<comment type="caution">
    <text evidence="1">The sequence shown here is derived from an EMBL/GenBank/DDBJ whole genome shotgun (WGS) entry which is preliminary data.</text>
</comment>
<evidence type="ECO:0000313" key="1">
    <source>
        <dbReference type="EMBL" id="GEO12948.1"/>
    </source>
</evidence>
<dbReference type="AlphaFoldDB" id="A0A512BLZ5"/>
<evidence type="ECO:0000313" key="2">
    <source>
        <dbReference type="Proteomes" id="UP000321085"/>
    </source>
</evidence>
<reference evidence="1 2" key="1">
    <citation type="submission" date="2019-07" db="EMBL/GenBank/DDBJ databases">
        <title>Whole genome shotgun sequence of Microvirga aerophila NBRC 106136.</title>
        <authorList>
            <person name="Hosoyama A."/>
            <person name="Uohara A."/>
            <person name="Ohji S."/>
            <person name="Ichikawa N."/>
        </authorList>
    </citation>
    <scope>NUCLEOTIDE SEQUENCE [LARGE SCALE GENOMIC DNA]</scope>
    <source>
        <strain evidence="1 2">NBRC 106136</strain>
    </source>
</reference>
<dbReference type="Proteomes" id="UP000321085">
    <property type="component" value="Unassembled WGS sequence"/>
</dbReference>
<protein>
    <submittedName>
        <fullName evidence="1">Uncharacterized protein</fullName>
    </submittedName>
</protein>
<dbReference type="EMBL" id="BJYU01000004">
    <property type="protein sequence ID" value="GEO12948.1"/>
    <property type="molecule type" value="Genomic_DNA"/>
</dbReference>
<name>A0A512BLZ5_9HYPH</name>
<gene>
    <name evidence="1" type="ORF">MAE02_06440</name>
</gene>
<keyword evidence="2" id="KW-1185">Reference proteome</keyword>
<organism evidence="1 2">
    <name type="scientific">Microvirga aerophila</name>
    <dbReference type="NCBI Taxonomy" id="670291"/>
    <lineage>
        <taxon>Bacteria</taxon>
        <taxon>Pseudomonadati</taxon>
        <taxon>Pseudomonadota</taxon>
        <taxon>Alphaproteobacteria</taxon>
        <taxon>Hyphomicrobiales</taxon>
        <taxon>Methylobacteriaceae</taxon>
        <taxon>Microvirga</taxon>
    </lineage>
</organism>
<sequence length="78" mass="8529">MDLSENIQITGLLQVGMHDTGDIIEHLAAEHAELLPSPEAEKPVSPEDDFVPLNPVGIEPEDVFDLLVAIHHGTCFIF</sequence>
<accession>A0A512BLZ5</accession>
<proteinExistence type="predicted"/>